<evidence type="ECO:0000256" key="11">
    <source>
        <dbReference type="SAM" id="MobiDB-lite"/>
    </source>
</evidence>
<dbReference type="Gene3D" id="3.40.50.10930">
    <property type="match status" value="1"/>
</dbReference>
<evidence type="ECO:0000256" key="6">
    <source>
        <dbReference type="ARBA" id="ARBA00022839"/>
    </source>
</evidence>
<dbReference type="InterPro" id="IPR027417">
    <property type="entry name" value="P-loop_NTPase"/>
</dbReference>
<organism evidence="13 14">
    <name type="scientific">Alkalimarinus alittae</name>
    <dbReference type="NCBI Taxonomy" id="2961619"/>
    <lineage>
        <taxon>Bacteria</taxon>
        <taxon>Pseudomonadati</taxon>
        <taxon>Pseudomonadota</taxon>
        <taxon>Gammaproteobacteria</taxon>
        <taxon>Alteromonadales</taxon>
        <taxon>Alteromonadaceae</taxon>
        <taxon>Alkalimarinus</taxon>
    </lineage>
</organism>
<dbReference type="Proteomes" id="UP001163739">
    <property type="component" value="Chromosome"/>
</dbReference>
<dbReference type="InterPro" id="IPR011335">
    <property type="entry name" value="Restrct_endonuc-II-like"/>
</dbReference>
<comment type="function">
    <text evidence="10">A helicase/nuclease that prepares dsDNA breaks (DSB) for recombinational DNA repair. Binds to DSBs and unwinds DNA via a highly rapid and processive ATP-dependent bidirectional helicase activity. Unwinds dsDNA until it encounters a Chi (crossover hotspot instigator) sequence from the 3' direction. Cuts ssDNA a few nucleotides 3' to the Chi site. The properties and activities of the enzyme are changed at Chi. The Chi-altered holoenzyme produces a long 3'-ssDNA overhang and facilitates RecA-binding to the ssDNA for homologous DNA recombination and repair. Holoenzyme degrades any linearized DNA that is unable to undergo homologous recombination. In the holoenzyme this subunit recognizes the wild-type Chi sequence, and when added to isolated RecB increases its ATP-dependent helicase processivity.</text>
</comment>
<dbReference type="SUPFAM" id="SSF52540">
    <property type="entry name" value="P-loop containing nucleoside triphosphate hydrolases"/>
    <property type="match status" value="2"/>
</dbReference>
<dbReference type="PANTHER" id="PTHR30591:SF1">
    <property type="entry name" value="RECBCD ENZYME SUBUNIT RECC"/>
    <property type="match status" value="1"/>
</dbReference>
<evidence type="ECO:0000256" key="2">
    <source>
        <dbReference type="ARBA" id="ARBA00022741"/>
    </source>
</evidence>
<keyword evidence="14" id="KW-1185">Reference proteome</keyword>
<dbReference type="Pfam" id="PF17946">
    <property type="entry name" value="RecC_C"/>
    <property type="match status" value="1"/>
</dbReference>
<feature type="domain" description="RecC C-terminal" evidence="12">
    <location>
        <begin position="828"/>
        <end position="1055"/>
    </location>
</feature>
<dbReference type="InterPro" id="IPR041500">
    <property type="entry name" value="RecC_C"/>
</dbReference>
<evidence type="ECO:0000256" key="5">
    <source>
        <dbReference type="ARBA" id="ARBA00022806"/>
    </source>
</evidence>
<accession>A0ABY6MXR0</accession>
<dbReference type="Pfam" id="PF04257">
    <property type="entry name" value="Exonuc_V_gamma"/>
    <property type="match status" value="1"/>
</dbReference>
<evidence type="ECO:0000256" key="7">
    <source>
        <dbReference type="ARBA" id="ARBA00022840"/>
    </source>
</evidence>
<evidence type="ECO:0000256" key="1">
    <source>
        <dbReference type="ARBA" id="ARBA00022722"/>
    </source>
</evidence>
<keyword evidence="1 10" id="KW-0540">Nuclease</keyword>
<evidence type="ECO:0000256" key="9">
    <source>
        <dbReference type="ARBA" id="ARBA00023204"/>
    </source>
</evidence>
<dbReference type="InterPro" id="IPR006697">
    <property type="entry name" value="RecC"/>
</dbReference>
<dbReference type="InterPro" id="IPR013986">
    <property type="entry name" value="DExx_box_DNA_helicase_dom_sf"/>
</dbReference>
<dbReference type="NCBIfam" id="TIGR01450">
    <property type="entry name" value="recC"/>
    <property type="match status" value="1"/>
</dbReference>
<dbReference type="RefSeq" id="WP_265046112.1">
    <property type="nucleotide sequence ID" value="NZ_CP100390.1"/>
</dbReference>
<proteinExistence type="inferred from homology"/>
<evidence type="ECO:0000256" key="4">
    <source>
        <dbReference type="ARBA" id="ARBA00022801"/>
    </source>
</evidence>
<comment type="subunit">
    <text evidence="10">Heterotrimer of RecB, RecC and RecD. All subunits contribute to DNA-binding.</text>
</comment>
<evidence type="ECO:0000256" key="3">
    <source>
        <dbReference type="ARBA" id="ARBA00022763"/>
    </source>
</evidence>
<keyword evidence="2 10" id="KW-0547">Nucleotide-binding</keyword>
<keyword evidence="9 10" id="KW-0234">DNA repair</keyword>
<keyword evidence="6 10" id="KW-0269">Exonuclease</keyword>
<name>A0ABY6MXR0_9ALTE</name>
<dbReference type="Gene3D" id="1.10.10.160">
    <property type="match status" value="1"/>
</dbReference>
<dbReference type="Gene3D" id="3.40.50.300">
    <property type="entry name" value="P-loop containing nucleotide triphosphate hydrolases"/>
    <property type="match status" value="2"/>
</dbReference>
<evidence type="ECO:0000313" key="13">
    <source>
        <dbReference type="EMBL" id="UZE94619.1"/>
    </source>
</evidence>
<evidence type="ECO:0000256" key="8">
    <source>
        <dbReference type="ARBA" id="ARBA00023125"/>
    </source>
</evidence>
<dbReference type="EMBL" id="CP100390">
    <property type="protein sequence ID" value="UZE94619.1"/>
    <property type="molecule type" value="Genomic_DNA"/>
</dbReference>
<comment type="miscellaneous">
    <text evidence="10">In the RecBCD complex, RecB has a slow 3'-5' helicase, an exonuclease activity and loads RecA onto ssDNA, RecD has a fast 5'-3' helicase activity, while RecC stimulates the ATPase and processivity of the RecB helicase and contributes to recognition of the Chi site.</text>
</comment>
<feature type="region of interest" description="Disordered" evidence="11">
    <location>
        <begin position="332"/>
        <end position="351"/>
    </location>
</feature>
<reference evidence="13" key="1">
    <citation type="submission" date="2022-06" db="EMBL/GenBank/DDBJ databases">
        <title>Alkalimarinus sp. nov., isolated from gut of a Alitta virens.</title>
        <authorList>
            <person name="Yang A.I."/>
            <person name="Shin N.-R."/>
        </authorList>
    </citation>
    <scope>NUCLEOTIDE SEQUENCE</scope>
    <source>
        <strain evidence="13">A2M4</strain>
    </source>
</reference>
<keyword evidence="3 10" id="KW-0227">DNA damage</keyword>
<evidence type="ECO:0000259" key="12">
    <source>
        <dbReference type="Pfam" id="PF17946"/>
    </source>
</evidence>
<evidence type="ECO:0000256" key="10">
    <source>
        <dbReference type="HAMAP-Rule" id="MF_01486"/>
    </source>
</evidence>
<dbReference type="GO" id="GO:0008854">
    <property type="term" value="F:exodeoxyribonuclease V activity"/>
    <property type="evidence" value="ECO:0007669"/>
    <property type="project" value="UniProtKB-EC"/>
</dbReference>
<comment type="similarity">
    <text evidence="10">Belongs to the RecC family.</text>
</comment>
<keyword evidence="5 10" id="KW-0347">Helicase</keyword>
<keyword evidence="8 10" id="KW-0238">DNA-binding</keyword>
<protein>
    <recommendedName>
        <fullName evidence="10">RecBCD enzyme subunit RecC</fullName>
    </recommendedName>
    <alternativeName>
        <fullName evidence="10">Exonuclease V subunit RecC</fullName>
        <shortName evidence="10">ExoV subunit RecC</shortName>
    </alternativeName>
    <alternativeName>
        <fullName evidence="10">Helicase/nuclease RecBCD subunit RecC</fullName>
    </alternativeName>
</protein>
<evidence type="ECO:0000313" key="14">
    <source>
        <dbReference type="Proteomes" id="UP001163739"/>
    </source>
</evidence>
<dbReference type="PANTHER" id="PTHR30591">
    <property type="entry name" value="RECBCD ENZYME SUBUNIT RECC"/>
    <property type="match status" value="1"/>
</dbReference>
<dbReference type="HAMAP" id="MF_01486">
    <property type="entry name" value="RecC"/>
    <property type="match status" value="1"/>
</dbReference>
<sequence>MLNFYPGNRMEDLVTLLSRLLEIPSDDPLSEDTVVVQNQGMHHWLSLELASRRGVVMNTRYPLPGNFFWGLINTILADESLPDKTPYSREILIWAIYESLGADSFFNDPSCAEANHYWFDAANQKEDALKRFQLSRELADLFEQYLIYRPEWISLWASDGGRAASEANASDLIAHHWQGTLWTHLHKRLGDPPLSLIEKAIAKLATSSQPLPKRIFIFGINALPPVWMDFIKVIASYTDVHFFMLNPSDEYWGDIRSEKTLIRERAKWLEKGQPLSAIFDEIGNPLLANLGQQGQECLKLLCDRTDTEIPLFYSAGRDTLLQRVQDDILTLSDKRTKQPDSASEQPEEGDSSIVVASAHSALREIQVLHDWLLMQFKHDSTLTPKDVLVMSPQVENYAPYIDSVFKRGRSFDTEVDPQLPCSIADRTLNDLEPVIQAFIELLTLPDSRFQVSQILGYLRIPAVQSRFGLEPSDVELYTHWLSVAAIHWGLDREHKAGFTGVKRSNERFTWKQGLDRLIIGFAQADSEQIYEGADGIQMLTLPWVEGSYADKLGRLLGLIENLQYYAKQLTQERTPADWQHFLIRLIESTFEEAGEDASGYQIIIKAINTLVENAVAANFSGKLSLPVVSAYLNNCFSQPQQGQSFMTGQITFCSMIPMRSVPFKIIAILGLNDGDFPRQRQPMGFDLLAESPPRLGDRSRRGDDRYLFLEALISARDKLYLSYQGSDIKNNQERQPSLLVKELIDYLDAGYGWNSNKQIQRHPLQPFSHKNYQSPFFGFNGSWLSLGDGREPRDNLTPIPYKSQPAEAANAKQVEGDVSTDDDALIAIDVERLVSFFDNPSRAMGIERLKLYLNAAVAEMPEDAEPFTTNFLDRYIIQSELIDSSIDGDDLDQRIHHELLRGNLPDTPRTALELAEWKAQAEVFSAALKNMIDQPMERISISVVIGDYQISGTCWLSGSTVIFWRPADPKGKDLVRMRLFHLLVSLASQRGDFPLIESTKGLYRDQKNEGYQILEFGLIEDPQAELEKWLAEREEGLISPRLINAELARKIFEKRRAGKVFAASDFDGIWCDSFNQRGLSYDAYIQWFWQQKPEWPGIWEQAIVDLYSPLFDSLQEHQP</sequence>
<dbReference type="SUPFAM" id="SSF52980">
    <property type="entry name" value="Restriction endonuclease-like"/>
    <property type="match status" value="1"/>
</dbReference>
<keyword evidence="4 10" id="KW-0378">Hydrolase</keyword>
<keyword evidence="7 10" id="KW-0067">ATP-binding</keyword>
<gene>
    <name evidence="10 13" type="primary">recC</name>
    <name evidence="13" type="ORF">NKI27_11020</name>
</gene>
<dbReference type="PIRSF" id="PIRSF000980">
    <property type="entry name" value="RecC"/>
    <property type="match status" value="1"/>
</dbReference>
<dbReference type="Gene3D" id="1.10.10.990">
    <property type="match status" value="1"/>
</dbReference>